<dbReference type="InterPro" id="IPR052899">
    <property type="entry name" value="Class-I_DAHP_synthase"/>
</dbReference>
<dbReference type="RefSeq" id="WP_244362155.1">
    <property type="nucleotide sequence ID" value="NZ_AP025593.1"/>
</dbReference>
<dbReference type="EMBL" id="AP025593">
    <property type="protein sequence ID" value="BDG16872.1"/>
    <property type="molecule type" value="Genomic_DNA"/>
</dbReference>
<keyword evidence="5" id="KW-1185">Reference proteome</keyword>
<sequence length="344" mass="37342">MLIVMKRGHTETELEEVVREIEKVGYRPHVSRGVETTLVGAIGRGPTPELMEHFRALPGVAEVIPISKPWKLASLEVQPFPTVLEFSTGKTGGGHVLVAAGPCGVESREQTLRAARYVKAHGAGMLRGGAFKPRTSPYAFQGLGVEGLKILAEARKETGLPVVTEVLSPEQVELVAEYADAFQIGARNAQNFPLLQAVGEARKPVLLKRGMSMTLEEFLMSAEYILSRGNMQVILVERGIRTFEKATRFTLDVSAVPVLKSWTHLPVWVDPSHPAGKREWVIPLALAGLAAGANGLIVETHPEPEKALSDAAQQLHEHEFAELMAKVRRLVAALDKTLSAPTPA</sequence>
<evidence type="ECO:0000313" key="4">
    <source>
        <dbReference type="EMBL" id="BDG16872.1"/>
    </source>
</evidence>
<dbReference type="PANTHER" id="PTHR43018:SF2">
    <property type="entry name" value="PHOSPHO-2-DEHYDRO-3-DEOXYHEPTONATE ALDOLASE"/>
    <property type="match status" value="1"/>
</dbReference>
<dbReference type="InterPro" id="IPR006218">
    <property type="entry name" value="DAHP1/KDSA"/>
</dbReference>
<dbReference type="InterPro" id="IPR041071">
    <property type="entry name" value="DAHP_snth_FXD"/>
</dbReference>
<protein>
    <submittedName>
        <fullName evidence="4">3-deoxy-7-phosphoheptulonate synthase</fullName>
    </submittedName>
</protein>
<feature type="domain" description="DAHP synthetase I/KDSA" evidence="2">
    <location>
        <begin position="89"/>
        <end position="328"/>
    </location>
</feature>
<dbReference type="NCBIfam" id="NF006421">
    <property type="entry name" value="PRK08673.1"/>
    <property type="match status" value="1"/>
</dbReference>
<feature type="domain" description="DAHP synthase ferredoxin-like" evidence="3">
    <location>
        <begin position="1"/>
        <end position="68"/>
    </location>
</feature>
<dbReference type="NCBIfam" id="TIGR01361">
    <property type="entry name" value="DAHP_synth_Bsub"/>
    <property type="match status" value="1"/>
</dbReference>
<organism evidence="4 5">
    <name type="scientific">Thermus brockianus</name>
    <dbReference type="NCBI Taxonomy" id="56956"/>
    <lineage>
        <taxon>Bacteria</taxon>
        <taxon>Thermotogati</taxon>
        <taxon>Deinococcota</taxon>
        <taxon>Deinococci</taxon>
        <taxon>Thermales</taxon>
        <taxon>Thermaceae</taxon>
        <taxon>Thermus</taxon>
    </lineage>
</organism>
<proteinExistence type="predicted"/>
<dbReference type="InterPro" id="IPR013785">
    <property type="entry name" value="Aldolase_TIM"/>
</dbReference>
<evidence type="ECO:0000313" key="5">
    <source>
        <dbReference type="Proteomes" id="UP000831120"/>
    </source>
</evidence>
<gene>
    <name evidence="4" type="ORF">TbrSNM41_16060</name>
</gene>
<evidence type="ECO:0000256" key="1">
    <source>
        <dbReference type="ARBA" id="ARBA00022679"/>
    </source>
</evidence>
<evidence type="ECO:0000259" key="3">
    <source>
        <dbReference type="Pfam" id="PF18152"/>
    </source>
</evidence>
<dbReference type="PANTHER" id="PTHR43018">
    <property type="entry name" value="PHOSPHO-2-DEHYDRO-3-DEOXYHEPTONATE ALDOLASE"/>
    <property type="match status" value="1"/>
</dbReference>
<keyword evidence="1" id="KW-0808">Transferase</keyword>
<dbReference type="InterPro" id="IPR006268">
    <property type="entry name" value="DAHP_syn_2"/>
</dbReference>
<dbReference type="Proteomes" id="UP000831120">
    <property type="component" value="Chromosome"/>
</dbReference>
<dbReference type="Pfam" id="PF18152">
    <property type="entry name" value="DAHP_snth_FXD"/>
    <property type="match status" value="1"/>
</dbReference>
<reference evidence="4 5" key="1">
    <citation type="journal article" date="2022" name="Microbiol. Resour. Announc.">
        <title>Complete Genome Sequences of Thermus Strains Isolated from Senami Hot Spring in Japan.</title>
        <authorList>
            <person name="Miyazaki K."/>
        </authorList>
    </citation>
    <scope>NUCLEOTIDE SEQUENCE [LARGE SCALE GENOMIC DNA]</scope>
    <source>
        <strain evidence="4 5">SNM4-1</strain>
    </source>
</reference>
<dbReference type="Gene3D" id="3.30.70.1140">
    <property type="entry name" value="Phospho-2-dehydro-3-deoxyheptonate aldolase, domain 1"/>
    <property type="match status" value="1"/>
</dbReference>
<evidence type="ECO:0000259" key="2">
    <source>
        <dbReference type="Pfam" id="PF00793"/>
    </source>
</evidence>
<dbReference type="NCBIfam" id="NF009239">
    <property type="entry name" value="PRK12595.1"/>
    <property type="match status" value="1"/>
</dbReference>
<dbReference type="Pfam" id="PF00793">
    <property type="entry name" value="DAHP_synth_1"/>
    <property type="match status" value="1"/>
</dbReference>
<dbReference type="SUPFAM" id="SSF51569">
    <property type="entry name" value="Aldolase"/>
    <property type="match status" value="1"/>
</dbReference>
<name>A0ABM7XKL2_THEBO</name>
<dbReference type="Gene3D" id="3.20.20.70">
    <property type="entry name" value="Aldolase class I"/>
    <property type="match status" value="1"/>
</dbReference>
<accession>A0ABM7XKL2</accession>